<accession>A0A1D6JEJ6</accession>
<dbReference type="PROSITE" id="PS51257">
    <property type="entry name" value="PROKAR_LIPOPROTEIN"/>
    <property type="match status" value="1"/>
</dbReference>
<sequence length="65" mass="6856">MNRVPCTAVICHWSKRTNCSVCLPTILVFLLLLSCSASSDASLLVLGKSAGVSKIRTSSSPVVSF</sequence>
<dbReference type="AlphaFoldDB" id="A0A1D6JEJ6"/>
<organism evidence="1">
    <name type="scientific">Zea mays</name>
    <name type="common">Maize</name>
    <dbReference type="NCBI Taxonomy" id="4577"/>
    <lineage>
        <taxon>Eukaryota</taxon>
        <taxon>Viridiplantae</taxon>
        <taxon>Streptophyta</taxon>
        <taxon>Embryophyta</taxon>
        <taxon>Tracheophyta</taxon>
        <taxon>Spermatophyta</taxon>
        <taxon>Magnoliopsida</taxon>
        <taxon>Liliopsida</taxon>
        <taxon>Poales</taxon>
        <taxon>Poaceae</taxon>
        <taxon>PACMAD clade</taxon>
        <taxon>Panicoideae</taxon>
        <taxon>Andropogonodae</taxon>
        <taxon>Andropogoneae</taxon>
        <taxon>Tripsacinae</taxon>
        <taxon>Zea</taxon>
    </lineage>
</organism>
<dbReference type="EMBL" id="CM000786">
    <property type="protein sequence ID" value="AQK46226.1"/>
    <property type="molecule type" value="Genomic_DNA"/>
</dbReference>
<reference evidence="1" key="1">
    <citation type="submission" date="2015-12" db="EMBL/GenBank/DDBJ databases">
        <title>Update maize B73 reference genome by single molecule sequencing technologies.</title>
        <authorList>
            <consortium name="Maize Genome Sequencing Project"/>
            <person name="Ware D."/>
        </authorList>
    </citation>
    <scope>NUCLEOTIDE SEQUENCE</scope>
    <source>
        <tissue evidence="1">Seedling</tissue>
    </source>
</reference>
<protein>
    <submittedName>
        <fullName evidence="1">Uncharacterized protein</fullName>
    </submittedName>
</protein>
<proteinExistence type="predicted"/>
<gene>
    <name evidence="1" type="ORF">ZEAMMB73_Zm00001d026313</name>
</gene>
<evidence type="ECO:0000313" key="1">
    <source>
        <dbReference type="EMBL" id="AQK46226.1"/>
    </source>
</evidence>
<name>A0A1D6JEJ6_MAIZE</name>